<accession>A0AAV6J2M5</accession>
<dbReference type="InterPro" id="IPR036872">
    <property type="entry name" value="CH_dom_sf"/>
</dbReference>
<evidence type="ECO:0000313" key="4">
    <source>
        <dbReference type="Proteomes" id="UP000823749"/>
    </source>
</evidence>
<dbReference type="CDD" id="cd00014">
    <property type="entry name" value="CH_SF"/>
    <property type="match status" value="1"/>
</dbReference>
<dbReference type="Gene3D" id="1.10.418.10">
    <property type="entry name" value="Calponin-like domain"/>
    <property type="match status" value="1"/>
</dbReference>
<gene>
    <name evidence="3" type="ORF">RHGRI_022248</name>
</gene>
<feature type="domain" description="Calponin-homology (CH)" evidence="2">
    <location>
        <begin position="27"/>
        <end position="149"/>
    </location>
</feature>
<dbReference type="PANTHER" id="PTHR46756">
    <property type="entry name" value="TRANSGELIN"/>
    <property type="match status" value="1"/>
</dbReference>
<evidence type="ECO:0000259" key="2">
    <source>
        <dbReference type="PROSITE" id="PS50021"/>
    </source>
</evidence>
<proteinExistence type="predicted"/>
<dbReference type="GO" id="GO:0005884">
    <property type="term" value="C:actin filament"/>
    <property type="evidence" value="ECO:0007669"/>
    <property type="project" value="TreeGrafter"/>
</dbReference>
<keyword evidence="4" id="KW-1185">Reference proteome</keyword>
<comment type="caution">
    <text evidence="3">The sequence shown here is derived from an EMBL/GenBank/DDBJ whole genome shotgun (WGS) entry which is preliminary data.</text>
</comment>
<dbReference type="GO" id="GO:0008093">
    <property type="term" value="F:cytoskeletal anchor activity"/>
    <property type="evidence" value="ECO:0007669"/>
    <property type="project" value="TreeGrafter"/>
</dbReference>
<dbReference type="AlphaFoldDB" id="A0AAV6J2M5"/>
<sequence>MVVAATTADSSSSSSQSSTCFRELDHVFLQTQTRIWLGEVLHTRLDGQLNISDLLADGELLFEVSKIIWTMLLAKCKELRHLKGYKHNPIGSWKSSGRYRPYSNVDSFLKVCRILGLSCIDLFSPSDVVEKRDTRKVCICIRSLSRKARSKQLNVPDFDIVTYPVTMPTNMVGCLRRSLELSNCSFTSSANYTPFRPSKLKFRQENSFDDCYSEASDDTPNTYMGVPSYSSSTNCNYDSVPLKDADLENSPGVSSVIKKHTSELGASQGDNKDQKGNEYGGHLKLSCLAEPAIQVESDPLDSKSSPSVDSQLRSCSRVSHINKRGRYRHKMGGLDLSEVDSGSRNDESITWDSLDDNMEERFCTSHQLQFPDLAVFGTDYSYPVVFDEEDSVFSLLWDTDSYGLNSTGRNSRSGYVRRLSDDFEDVEVSSVTSMSSLVLRVLNLEFNDQFDADDLRSANVNSIYFQNCEADNSLDRGSTGACEIQDVAEDENNVHGLVSEISHLETKLWNFSFSTHPMDYQEHVRSFNNEVGVSEMNLLEVLPLKHTQFFVPDYAKEVNGGATMVELDSVITARQSNCLPVACSSVIRDGRYDDSTASSHGVLVEGDERHRLSNADDEGGLKHQSVSIQNINSLGTLTPYMVAVDNHTVDHNFVKCQPASEKHLCSKRVHSDTIGRKDRASPERDEDLHYCEEHSSKDKIKSDIIDDLAEVSERREAANPSPSPGMPHRRPLLKTVVRGTALFGMLFLLLHLRSRNGREKGGKFSKKLSQVQTADSMERRPRKEQQGSRVNGFYPAGKLKFGN</sequence>
<organism evidence="3 4">
    <name type="scientific">Rhododendron griersonianum</name>
    <dbReference type="NCBI Taxonomy" id="479676"/>
    <lineage>
        <taxon>Eukaryota</taxon>
        <taxon>Viridiplantae</taxon>
        <taxon>Streptophyta</taxon>
        <taxon>Embryophyta</taxon>
        <taxon>Tracheophyta</taxon>
        <taxon>Spermatophyta</taxon>
        <taxon>Magnoliopsida</taxon>
        <taxon>eudicotyledons</taxon>
        <taxon>Gunneridae</taxon>
        <taxon>Pentapetalae</taxon>
        <taxon>asterids</taxon>
        <taxon>Ericales</taxon>
        <taxon>Ericaceae</taxon>
        <taxon>Ericoideae</taxon>
        <taxon>Rhodoreae</taxon>
        <taxon>Rhododendron</taxon>
    </lineage>
</organism>
<evidence type="ECO:0000256" key="1">
    <source>
        <dbReference type="SAM" id="MobiDB-lite"/>
    </source>
</evidence>
<dbReference type="EMBL" id="JACTNZ010000008">
    <property type="protein sequence ID" value="KAG5534032.1"/>
    <property type="molecule type" value="Genomic_DNA"/>
</dbReference>
<reference evidence="3" key="1">
    <citation type="submission" date="2020-08" db="EMBL/GenBank/DDBJ databases">
        <title>Plant Genome Project.</title>
        <authorList>
            <person name="Zhang R.-G."/>
        </authorList>
    </citation>
    <scope>NUCLEOTIDE SEQUENCE</scope>
    <source>
        <strain evidence="3">WSP0</strain>
        <tissue evidence="3">Leaf</tissue>
    </source>
</reference>
<evidence type="ECO:0000313" key="3">
    <source>
        <dbReference type="EMBL" id="KAG5534032.1"/>
    </source>
</evidence>
<protein>
    <recommendedName>
        <fullName evidence="2">Calponin-homology (CH) domain-containing protein</fullName>
    </recommendedName>
</protein>
<dbReference type="GO" id="GO:0051764">
    <property type="term" value="P:actin crosslink formation"/>
    <property type="evidence" value="ECO:0007669"/>
    <property type="project" value="TreeGrafter"/>
</dbReference>
<dbReference type="Proteomes" id="UP000823749">
    <property type="component" value="Chromosome 8"/>
</dbReference>
<dbReference type="PANTHER" id="PTHR46756:SF18">
    <property type="entry name" value="GAS2-LIKE PROTEIN PICKLED EGGS"/>
    <property type="match status" value="1"/>
</dbReference>
<dbReference type="PROSITE" id="PS50021">
    <property type="entry name" value="CH"/>
    <property type="match status" value="1"/>
</dbReference>
<dbReference type="SUPFAM" id="SSF47576">
    <property type="entry name" value="Calponin-homology domain, CH-domain"/>
    <property type="match status" value="1"/>
</dbReference>
<feature type="region of interest" description="Disordered" evidence="1">
    <location>
        <begin position="758"/>
        <end position="803"/>
    </location>
</feature>
<dbReference type="InterPro" id="IPR001715">
    <property type="entry name" value="CH_dom"/>
</dbReference>
<dbReference type="GO" id="GO:0051015">
    <property type="term" value="F:actin filament binding"/>
    <property type="evidence" value="ECO:0007669"/>
    <property type="project" value="TreeGrafter"/>
</dbReference>
<name>A0AAV6J2M5_9ERIC</name>
<feature type="compositionally biased region" description="Basic and acidic residues" evidence="1">
    <location>
        <begin position="776"/>
        <end position="786"/>
    </location>
</feature>